<dbReference type="Proteomes" id="UP001519887">
    <property type="component" value="Unassembled WGS sequence"/>
</dbReference>
<protein>
    <recommendedName>
        <fullName evidence="4">Chromosome segregation protein SMC</fullName>
    </recommendedName>
</protein>
<evidence type="ECO:0000313" key="3">
    <source>
        <dbReference type="Proteomes" id="UP001519887"/>
    </source>
</evidence>
<sequence length="125" mass="14809">ETSQAMLEQAIREGEEQAEMIREELVSGREKLEHRLTEELDRLALEWQQEREQLTGKLAQVRRDNNEAQAALSEQQQEVERLAMEAAEREESQRTTVDILERDLLEREIGYEELQRQFAELQQQD</sequence>
<accession>A0ABS7CMG2</accession>
<evidence type="ECO:0000256" key="1">
    <source>
        <dbReference type="SAM" id="Coils"/>
    </source>
</evidence>
<comment type="caution">
    <text evidence="2">The sequence shown here is derived from an EMBL/GenBank/DDBJ whole genome shotgun (WGS) entry which is preliminary data.</text>
</comment>
<feature type="coiled-coil region" evidence="1">
    <location>
        <begin position="4"/>
        <end position="124"/>
    </location>
</feature>
<evidence type="ECO:0008006" key="4">
    <source>
        <dbReference type="Google" id="ProtNLM"/>
    </source>
</evidence>
<name>A0ABS7CMG2_9BACL</name>
<feature type="non-terminal residue" evidence="2">
    <location>
        <position position="1"/>
    </location>
</feature>
<evidence type="ECO:0000313" key="2">
    <source>
        <dbReference type="EMBL" id="MBW7462093.1"/>
    </source>
</evidence>
<organism evidence="2 3">
    <name type="scientific">Paenibacillus sepulcri</name>
    <dbReference type="NCBI Taxonomy" id="359917"/>
    <lineage>
        <taxon>Bacteria</taxon>
        <taxon>Bacillati</taxon>
        <taxon>Bacillota</taxon>
        <taxon>Bacilli</taxon>
        <taxon>Bacillales</taxon>
        <taxon>Paenibacillaceae</taxon>
        <taxon>Paenibacillus</taxon>
    </lineage>
</organism>
<proteinExistence type="predicted"/>
<gene>
    <name evidence="2" type="ORF">K0U00_49400</name>
</gene>
<dbReference type="EMBL" id="JAHZIK010003574">
    <property type="protein sequence ID" value="MBW7462093.1"/>
    <property type="molecule type" value="Genomic_DNA"/>
</dbReference>
<feature type="non-terminal residue" evidence="2">
    <location>
        <position position="125"/>
    </location>
</feature>
<reference evidence="2 3" key="1">
    <citation type="submission" date="2021-07" db="EMBL/GenBank/DDBJ databases">
        <title>Paenibacillus radiodurans sp. nov., isolated from the southeastern edge of Tengger Desert.</title>
        <authorList>
            <person name="Zhang G."/>
        </authorList>
    </citation>
    <scope>NUCLEOTIDE SEQUENCE [LARGE SCALE GENOMIC DNA]</scope>
    <source>
        <strain evidence="2 3">CCM 7311</strain>
    </source>
</reference>
<keyword evidence="3" id="KW-1185">Reference proteome</keyword>
<keyword evidence="1" id="KW-0175">Coiled coil</keyword>